<accession>V6F0P0</accession>
<gene>
    <name evidence="2" type="ordered locus">MGMSRv2__0621</name>
</gene>
<dbReference type="Pfam" id="PF13471">
    <property type="entry name" value="Transglut_core3"/>
    <property type="match status" value="1"/>
</dbReference>
<dbReference type="InterPro" id="IPR053521">
    <property type="entry name" value="McjB-like"/>
</dbReference>
<dbReference type="OrthoDB" id="9812122at2"/>
<name>V6F0P0_MAGGM</name>
<dbReference type="KEGG" id="mgy:MGMSRv2__0621"/>
<feature type="domain" description="Microcin J25-processing protein McjB C-terminal" evidence="1">
    <location>
        <begin position="36"/>
        <end position="135"/>
    </location>
</feature>
<sequence length="144" mass="15680">MIGRARRFFALPRNERFATAEAIATLTIVFLVLKTLPFAAAMRVFRLRAGDDLAPFPIDATRARIVARAVGRAARNLPFRAVCLPQAAAAAMMLRRRGLPAEVRFGVAKRDGEVTAHAWSRSGTVPVTGMEGAGEFIQVARYAI</sequence>
<keyword evidence="3" id="KW-1185">Reference proteome</keyword>
<dbReference type="KEGG" id="mgry:MSR1_06800"/>
<dbReference type="HOGENOM" id="CLU_129168_2_1_5"/>
<dbReference type="EMBL" id="HG794546">
    <property type="protein sequence ID" value="CDK97836.1"/>
    <property type="molecule type" value="Genomic_DNA"/>
</dbReference>
<evidence type="ECO:0000313" key="3">
    <source>
        <dbReference type="Proteomes" id="UP000018922"/>
    </source>
</evidence>
<dbReference type="RefSeq" id="WP_024078875.1">
    <property type="nucleotide sequence ID" value="NZ_CP027526.1"/>
</dbReference>
<dbReference type="InterPro" id="IPR032708">
    <property type="entry name" value="McjB_C"/>
</dbReference>
<evidence type="ECO:0000259" key="1">
    <source>
        <dbReference type="Pfam" id="PF13471"/>
    </source>
</evidence>
<protein>
    <recommendedName>
        <fullName evidence="1">Microcin J25-processing protein McjB C-terminal domain-containing protein</fullName>
    </recommendedName>
</protein>
<dbReference type="STRING" id="1430440.MGMSRv2__0621"/>
<dbReference type="NCBIfam" id="NF033537">
    <property type="entry name" value="lasso_biosyn_B2"/>
    <property type="match status" value="1"/>
</dbReference>
<dbReference type="Proteomes" id="UP000018922">
    <property type="component" value="Chromosome I"/>
</dbReference>
<dbReference type="AlphaFoldDB" id="V6F0P0"/>
<organism evidence="2 3">
    <name type="scientific">Magnetospirillum gryphiswaldense (strain DSM 6361 / JCM 21280 / NBRC 15271 / MSR-1)</name>
    <dbReference type="NCBI Taxonomy" id="431944"/>
    <lineage>
        <taxon>Bacteria</taxon>
        <taxon>Pseudomonadati</taxon>
        <taxon>Pseudomonadota</taxon>
        <taxon>Alphaproteobacteria</taxon>
        <taxon>Rhodospirillales</taxon>
        <taxon>Rhodospirillaceae</taxon>
        <taxon>Magnetospirillum</taxon>
    </lineage>
</organism>
<reference evidence="2 3" key="1">
    <citation type="journal article" date="2014" name="Genome Announc.">
        <title>Complete genome sequence of Magnetospirillum gryphiswaldense MSR-1.</title>
        <authorList>
            <person name="Wang X."/>
            <person name="Wang Q."/>
            <person name="Zhang W."/>
            <person name="Wang Y."/>
            <person name="Li L."/>
            <person name="Wen T."/>
            <person name="Zhang T."/>
            <person name="Zhang Y."/>
            <person name="Xu J."/>
            <person name="Hu J."/>
            <person name="Li S."/>
            <person name="Liu L."/>
            <person name="Liu J."/>
            <person name="Jiang W."/>
            <person name="Tian J."/>
            <person name="Li Y."/>
            <person name="Schuler D."/>
            <person name="Wang L."/>
            <person name="Li J."/>
        </authorList>
    </citation>
    <scope>NUCLEOTIDE SEQUENCE [LARGE SCALE GENOMIC DNA]</scope>
    <source>
        <strain evidence="3">DSM 6361 / JCM 21280 / NBRC 15271 / MSR-1</strain>
    </source>
</reference>
<evidence type="ECO:0000313" key="2">
    <source>
        <dbReference type="EMBL" id="CDK97836.1"/>
    </source>
</evidence>
<dbReference type="eggNOG" id="COG1352">
    <property type="taxonomic scope" value="Bacteria"/>
</dbReference>
<proteinExistence type="predicted"/>